<accession>A0A7D0NEK9</accession>
<reference evidence="2" key="1">
    <citation type="submission" date="2019-07" db="EMBL/GenBank/DDBJ databases">
        <authorList>
            <person name="Lin J."/>
            <person name="Cucic S."/>
            <person name="Klem A."/>
            <person name="Kropinski A."/>
            <person name="Anany H."/>
        </authorList>
    </citation>
    <scope>NUCLEOTIDE SEQUENCE [LARGE SCALE GENOMIC DNA]</scope>
</reference>
<sequence length="212" mass="22104">MARGYSLGGLINDLYKLVYPVGICIDFDNATNPNTTFPGTTWVQITDNRVVRTSTSATVGTSPGQIGAIAGNDTITLVEANLPKHVHWIDHSHGIYFNSGGGGVHQHTVSGTTSDNGWHAHGIAMKGQNYGGSNGITASNSAAAKGYMDTNGAGTHNHWWSGDSSWSGDHVHLISGNTGGASMANSGDGNGSSASINAANSCHYYARWKRTA</sequence>
<dbReference type="InterPro" id="IPR053827">
    <property type="entry name" value="Gp10_C"/>
</dbReference>
<organism evidence="2 3">
    <name type="scientific">Escherichia phage vB_EcoM_4HA13</name>
    <dbReference type="NCBI Taxonomy" id="2601675"/>
    <lineage>
        <taxon>Viruses</taxon>
        <taxon>Duplodnaviria</taxon>
        <taxon>Heunggongvirae</taxon>
        <taxon>Uroviricota</taxon>
        <taxon>Caudoviricetes</taxon>
        <taxon>Chaseviridae</taxon>
        <taxon>Cleopatravirinae</taxon>
        <taxon>Sabourvirus</taxon>
        <taxon>Sabourvirus sv4HA13</taxon>
    </lineage>
</organism>
<gene>
    <name evidence="2" type="ORF">AC4HA13_0077</name>
</gene>
<evidence type="ECO:0000313" key="3">
    <source>
        <dbReference type="Proteomes" id="UP000509770"/>
    </source>
</evidence>
<keyword evidence="3" id="KW-1185">Reference proteome</keyword>
<dbReference type="Proteomes" id="UP000509770">
    <property type="component" value="Segment"/>
</dbReference>
<evidence type="ECO:0000313" key="2">
    <source>
        <dbReference type="EMBL" id="QEM43052.1"/>
    </source>
</evidence>
<dbReference type="Pfam" id="PF21939">
    <property type="entry name" value="Gp10_C"/>
    <property type="match status" value="1"/>
</dbReference>
<protein>
    <recommendedName>
        <fullName evidence="1">Baseplate structural protein Gp10 C-terminal domain-containing protein</fullName>
    </recommendedName>
</protein>
<name>A0A7D0NEK9_9CAUD</name>
<dbReference type="EMBL" id="MN136198">
    <property type="protein sequence ID" value="QEM43052.1"/>
    <property type="molecule type" value="Genomic_DNA"/>
</dbReference>
<feature type="domain" description="Baseplate structural protein Gp10 C-terminal" evidence="1">
    <location>
        <begin position="15"/>
        <end position="120"/>
    </location>
</feature>
<proteinExistence type="predicted"/>
<evidence type="ECO:0000259" key="1">
    <source>
        <dbReference type="Pfam" id="PF21939"/>
    </source>
</evidence>